<name>A0A6A3RNS3_9STRA</name>
<keyword evidence="1" id="KW-0732">Signal</keyword>
<dbReference type="EMBL" id="QXFX01001220">
    <property type="protein sequence ID" value="KAE9094286.1"/>
    <property type="molecule type" value="Genomic_DNA"/>
</dbReference>
<dbReference type="EMBL" id="QXFZ01001079">
    <property type="protein sequence ID" value="KAE9097469.1"/>
    <property type="molecule type" value="Genomic_DNA"/>
</dbReference>
<organism evidence="3 4">
    <name type="scientific">Phytophthora fragariae</name>
    <dbReference type="NCBI Taxonomy" id="53985"/>
    <lineage>
        <taxon>Eukaryota</taxon>
        <taxon>Sar</taxon>
        <taxon>Stramenopiles</taxon>
        <taxon>Oomycota</taxon>
        <taxon>Peronosporomycetes</taxon>
        <taxon>Peronosporales</taxon>
        <taxon>Peronosporaceae</taxon>
        <taxon>Phytophthora</taxon>
    </lineage>
</organism>
<dbReference type="Proteomes" id="UP000488956">
    <property type="component" value="Unassembled WGS sequence"/>
</dbReference>
<feature type="chain" id="PRO_5036166030" evidence="1">
    <location>
        <begin position="19"/>
        <end position="54"/>
    </location>
</feature>
<evidence type="ECO:0000313" key="2">
    <source>
        <dbReference type="EMBL" id="KAE9094286.1"/>
    </source>
</evidence>
<evidence type="ECO:0000313" key="3">
    <source>
        <dbReference type="EMBL" id="KAE9097469.1"/>
    </source>
</evidence>
<evidence type="ECO:0000256" key="1">
    <source>
        <dbReference type="SAM" id="SignalP"/>
    </source>
</evidence>
<proteinExistence type="predicted"/>
<accession>A0A6A3RNS3</accession>
<sequence length="54" mass="5757">MALSAVAGVAILLTLEVTKVPDELLGQSDVRVVAYVQRFGQDLSPENASNILDE</sequence>
<reference evidence="3 4" key="1">
    <citation type="submission" date="2018-08" db="EMBL/GenBank/DDBJ databases">
        <title>Genomic investigation of the strawberry pathogen Phytophthora fragariae indicates pathogenicity is determined by transcriptional variation in three key races.</title>
        <authorList>
            <person name="Adams T.M."/>
            <person name="Armitage A.D."/>
            <person name="Sobczyk M.K."/>
            <person name="Bates H.J."/>
            <person name="Dunwell J.M."/>
            <person name="Nellist C.F."/>
            <person name="Harrison R.J."/>
        </authorList>
    </citation>
    <scope>NUCLEOTIDE SEQUENCE [LARGE SCALE GENOMIC DNA]</scope>
    <source>
        <strain evidence="3 4">NOV-71</strain>
        <strain evidence="2 5">ONT-3</strain>
    </source>
</reference>
<evidence type="ECO:0000313" key="4">
    <source>
        <dbReference type="Proteomes" id="UP000441208"/>
    </source>
</evidence>
<evidence type="ECO:0000313" key="5">
    <source>
        <dbReference type="Proteomes" id="UP000488956"/>
    </source>
</evidence>
<gene>
    <name evidence="3" type="ORF">PF007_g16608</name>
    <name evidence="2" type="ORF">PF010_g17164</name>
</gene>
<dbReference type="AlphaFoldDB" id="A0A6A3RNS3"/>
<protein>
    <submittedName>
        <fullName evidence="3">Uncharacterized protein</fullName>
    </submittedName>
</protein>
<feature type="signal peptide" evidence="1">
    <location>
        <begin position="1"/>
        <end position="18"/>
    </location>
</feature>
<dbReference type="Proteomes" id="UP000441208">
    <property type="component" value="Unassembled WGS sequence"/>
</dbReference>
<comment type="caution">
    <text evidence="3">The sequence shown here is derived from an EMBL/GenBank/DDBJ whole genome shotgun (WGS) entry which is preliminary data.</text>
</comment>